<reference evidence="2" key="2">
    <citation type="submission" date="2022-01" db="EMBL/GenBank/DDBJ databases">
        <authorList>
            <person name="Yamashiro T."/>
            <person name="Shiraishi A."/>
            <person name="Satake H."/>
            <person name="Nakayama K."/>
        </authorList>
    </citation>
    <scope>NUCLEOTIDE SEQUENCE</scope>
</reference>
<proteinExistence type="predicted"/>
<protein>
    <submittedName>
        <fullName evidence="2">Uncharacterized protein</fullName>
    </submittedName>
</protein>
<evidence type="ECO:0000313" key="3">
    <source>
        <dbReference type="Proteomes" id="UP001151760"/>
    </source>
</evidence>
<keyword evidence="3" id="KW-1185">Reference proteome</keyword>
<comment type="caution">
    <text evidence="2">The sequence shown here is derived from an EMBL/GenBank/DDBJ whole genome shotgun (WGS) entry which is preliminary data.</text>
</comment>
<sequence>MRNIMFMHTARDDSLLGTMRFVSRHVDTQVYGAILPEAMTNRALLDSVAYMTYYAITLGAEPLKSRKRQKKSDLAIGSEESPSKKNGSCDATDFELRVPDEQHRKTSSTYEGTDAMGDVMMMMHNVDDVQKIAEYYEEEEDMIDDEEMMDEEKDDETTKCFSRVGFEASRGDVHVSTYISSFLKLISKLLNLENPSLADNEIASLMDTTVRHKEPRVINLEKDPSEIKQVDQYSQALSFIPAIVDRYIDNTLGEA</sequence>
<gene>
    <name evidence="2" type="ORF">Tco_0726334</name>
</gene>
<evidence type="ECO:0000256" key="1">
    <source>
        <dbReference type="SAM" id="MobiDB-lite"/>
    </source>
</evidence>
<dbReference type="EMBL" id="BQNB010010376">
    <property type="protein sequence ID" value="GJS76453.1"/>
    <property type="molecule type" value="Genomic_DNA"/>
</dbReference>
<accession>A0ABQ4YFB7</accession>
<evidence type="ECO:0000313" key="2">
    <source>
        <dbReference type="EMBL" id="GJS76453.1"/>
    </source>
</evidence>
<dbReference type="Proteomes" id="UP001151760">
    <property type="component" value="Unassembled WGS sequence"/>
</dbReference>
<reference evidence="2" key="1">
    <citation type="journal article" date="2022" name="Int. J. Mol. Sci.">
        <title>Draft Genome of Tanacetum Coccineum: Genomic Comparison of Closely Related Tanacetum-Family Plants.</title>
        <authorList>
            <person name="Yamashiro T."/>
            <person name="Shiraishi A."/>
            <person name="Nakayama K."/>
            <person name="Satake H."/>
        </authorList>
    </citation>
    <scope>NUCLEOTIDE SEQUENCE</scope>
</reference>
<organism evidence="2 3">
    <name type="scientific">Tanacetum coccineum</name>
    <dbReference type="NCBI Taxonomy" id="301880"/>
    <lineage>
        <taxon>Eukaryota</taxon>
        <taxon>Viridiplantae</taxon>
        <taxon>Streptophyta</taxon>
        <taxon>Embryophyta</taxon>
        <taxon>Tracheophyta</taxon>
        <taxon>Spermatophyta</taxon>
        <taxon>Magnoliopsida</taxon>
        <taxon>eudicotyledons</taxon>
        <taxon>Gunneridae</taxon>
        <taxon>Pentapetalae</taxon>
        <taxon>asterids</taxon>
        <taxon>campanulids</taxon>
        <taxon>Asterales</taxon>
        <taxon>Asteraceae</taxon>
        <taxon>Asteroideae</taxon>
        <taxon>Anthemideae</taxon>
        <taxon>Anthemidinae</taxon>
        <taxon>Tanacetum</taxon>
    </lineage>
</organism>
<feature type="region of interest" description="Disordered" evidence="1">
    <location>
        <begin position="67"/>
        <end position="111"/>
    </location>
</feature>
<name>A0ABQ4YFB7_9ASTR</name>
<feature type="compositionally biased region" description="Basic and acidic residues" evidence="1">
    <location>
        <begin position="94"/>
        <end position="104"/>
    </location>
</feature>